<evidence type="ECO:0000256" key="5">
    <source>
        <dbReference type="ARBA" id="ARBA00022723"/>
    </source>
</evidence>
<keyword evidence="6" id="KW-0677">Repeat</keyword>
<keyword evidence="5" id="KW-0479">Metal-binding</keyword>
<dbReference type="InterPro" id="IPR045840">
    <property type="entry name" value="Ariadne"/>
</dbReference>
<dbReference type="Gene3D" id="3.30.40.10">
    <property type="entry name" value="Zinc/RING finger domain, C3HC4 (zinc finger)"/>
    <property type="match status" value="1"/>
</dbReference>
<dbReference type="CDD" id="cd22583">
    <property type="entry name" value="Rcat_RBR_ARI7-like"/>
    <property type="match status" value="1"/>
</dbReference>
<evidence type="ECO:0000259" key="13">
    <source>
        <dbReference type="PROSITE" id="PS50199"/>
    </source>
</evidence>
<keyword evidence="16" id="KW-1185">Reference proteome</keyword>
<evidence type="ECO:0000259" key="12">
    <source>
        <dbReference type="PROSITE" id="PS50089"/>
    </source>
</evidence>
<feature type="domain" description="RING-type" evidence="12">
    <location>
        <begin position="107"/>
        <end position="156"/>
    </location>
</feature>
<proteinExistence type="predicted"/>
<accession>A0AAU9IZI9</accession>
<evidence type="ECO:0000256" key="7">
    <source>
        <dbReference type="ARBA" id="ARBA00022771"/>
    </source>
</evidence>
<dbReference type="Proteomes" id="UP001162131">
    <property type="component" value="Unassembled WGS sequence"/>
</dbReference>
<feature type="domain" description="RanBP2-type" evidence="13">
    <location>
        <begin position="499"/>
        <end position="528"/>
    </location>
</feature>
<keyword evidence="7 10" id="KW-0863">Zinc-finger</keyword>
<dbReference type="PROSITE" id="PS50199">
    <property type="entry name" value="ZF_RANBP2_2"/>
    <property type="match status" value="1"/>
</dbReference>
<gene>
    <name evidence="15" type="ORF">BSTOLATCC_MIC28504</name>
</gene>
<dbReference type="InterPro" id="IPR001876">
    <property type="entry name" value="Znf_RanBP2"/>
</dbReference>
<comment type="catalytic activity">
    <reaction evidence="1">
        <text>[E2 ubiquitin-conjugating enzyme]-S-ubiquitinyl-L-cysteine + [acceptor protein]-L-lysine = [E2 ubiquitin-conjugating enzyme]-L-cysteine + [acceptor protein]-N(6)-ubiquitinyl-L-lysine.</text>
        <dbReference type="EC" id="2.3.2.31"/>
    </reaction>
</comment>
<feature type="domain" description="RING-type" evidence="14">
    <location>
        <begin position="100"/>
        <end position="310"/>
    </location>
</feature>
<feature type="region of interest" description="Disordered" evidence="11">
    <location>
        <begin position="1"/>
        <end position="20"/>
    </location>
</feature>
<evidence type="ECO:0000256" key="3">
    <source>
        <dbReference type="ARBA" id="ARBA00017887"/>
    </source>
</evidence>
<dbReference type="InterPro" id="IPR036443">
    <property type="entry name" value="Znf_RanBP2_sf"/>
</dbReference>
<evidence type="ECO:0000256" key="1">
    <source>
        <dbReference type="ARBA" id="ARBA00001798"/>
    </source>
</evidence>
<dbReference type="GO" id="GO:0061630">
    <property type="term" value="F:ubiquitin protein ligase activity"/>
    <property type="evidence" value="ECO:0007669"/>
    <property type="project" value="UniProtKB-EC"/>
</dbReference>
<dbReference type="Gene3D" id="2.30.30.380">
    <property type="entry name" value="Zn-finger domain of Sec23/24"/>
    <property type="match status" value="1"/>
</dbReference>
<dbReference type="PROSITE" id="PS00518">
    <property type="entry name" value="ZF_RING_1"/>
    <property type="match status" value="1"/>
</dbReference>
<dbReference type="PANTHER" id="PTHR11685">
    <property type="entry name" value="RBR FAMILY RING FINGER AND IBR DOMAIN-CONTAINING"/>
    <property type="match status" value="1"/>
</dbReference>
<keyword evidence="4" id="KW-0808">Transferase</keyword>
<reference evidence="15" key="1">
    <citation type="submission" date="2021-09" db="EMBL/GenBank/DDBJ databases">
        <authorList>
            <consortium name="AG Swart"/>
            <person name="Singh M."/>
            <person name="Singh A."/>
            <person name="Seah K."/>
            <person name="Emmerich C."/>
        </authorList>
    </citation>
    <scope>NUCLEOTIDE SEQUENCE</scope>
    <source>
        <strain evidence="15">ATCC30299</strain>
    </source>
</reference>
<dbReference type="InterPro" id="IPR017907">
    <property type="entry name" value="Znf_RING_CS"/>
</dbReference>
<evidence type="ECO:0000313" key="15">
    <source>
        <dbReference type="EMBL" id="CAG9321217.1"/>
    </source>
</evidence>
<dbReference type="PROSITE" id="PS50089">
    <property type="entry name" value="ZF_RING_2"/>
    <property type="match status" value="1"/>
</dbReference>
<dbReference type="GO" id="GO:0008270">
    <property type="term" value="F:zinc ion binding"/>
    <property type="evidence" value="ECO:0007669"/>
    <property type="project" value="UniProtKB-KW"/>
</dbReference>
<dbReference type="InterPro" id="IPR001841">
    <property type="entry name" value="Znf_RING"/>
</dbReference>
<dbReference type="InterPro" id="IPR044066">
    <property type="entry name" value="TRIAD_supradom"/>
</dbReference>
<name>A0AAU9IZI9_9CILI</name>
<evidence type="ECO:0000256" key="10">
    <source>
        <dbReference type="PROSITE-ProRule" id="PRU00322"/>
    </source>
</evidence>
<protein>
    <recommendedName>
        <fullName evidence="3">RanBP-type and C3HC4-type zinc finger-containing protein 1</fullName>
        <ecNumber evidence="2">2.3.2.31</ecNumber>
    </recommendedName>
</protein>
<dbReference type="SUPFAM" id="SSF90209">
    <property type="entry name" value="Ran binding protein zinc finger-like"/>
    <property type="match status" value="1"/>
</dbReference>
<keyword evidence="8" id="KW-0833">Ubl conjugation pathway</keyword>
<dbReference type="InterPro" id="IPR002867">
    <property type="entry name" value="IBR_dom"/>
</dbReference>
<evidence type="ECO:0000256" key="8">
    <source>
        <dbReference type="ARBA" id="ARBA00022786"/>
    </source>
</evidence>
<dbReference type="Pfam" id="PF19422">
    <property type="entry name" value="Ariadne"/>
    <property type="match status" value="1"/>
</dbReference>
<dbReference type="EMBL" id="CAJZBQ010000028">
    <property type="protein sequence ID" value="CAG9321217.1"/>
    <property type="molecule type" value="Genomic_DNA"/>
</dbReference>
<sequence>MSSEDDWGIDSDEEESEVQPTFKYHPAQISKKYEIISEQELNKSQKRLIKQVSELLGTNISKSIGLLVKYQWKMKDIEFLLESGHKMDLQSITSEYSLIPSHSFKICILCYLPKIGFDMRALECGHACCAYCYAEYLKESISKGVSSITTSCPMNSCPLLVPYELFQELLHEKIFAKYKKHLFESYCSSNTQLKWCPAPDCIYGVINYNDKDICCKCGLTWCFNCKAEGHRPLDCESLKRWHKKLLGGNEEDWILANTKKCPKCKAPIQKNQGCMHMTCKCLHEFCWLCLGNWSEHSSETGGYFKCNKFESQQSSGIYLQEEANKAKASQNIQKFDHYFQRYAAHRNSHEFAVEKLKKIKAKISSIKEMARESGFNFDFLVEAVELVVRSRKSLGYSYPLGYFLDSEAKLRFFEFIQAELEHSLDKLDEKTDAELDAFFDIRQSSAEQYRKFNKFRIDTTKLSEIVTNHFSKCLTEMENGFPDIQAPTQRETPLEILIYDSNWTCPRCTFENSSERNSCEICLAPNPELFTLRCY</sequence>
<dbReference type="SMART" id="SM00647">
    <property type="entry name" value="IBR"/>
    <property type="match status" value="2"/>
</dbReference>
<keyword evidence="9" id="KW-0862">Zinc</keyword>
<dbReference type="AlphaFoldDB" id="A0AAU9IZI9"/>
<evidence type="ECO:0000256" key="6">
    <source>
        <dbReference type="ARBA" id="ARBA00022737"/>
    </source>
</evidence>
<dbReference type="Gene3D" id="1.20.120.1750">
    <property type="match status" value="1"/>
</dbReference>
<organism evidence="15 16">
    <name type="scientific">Blepharisma stoltei</name>
    <dbReference type="NCBI Taxonomy" id="1481888"/>
    <lineage>
        <taxon>Eukaryota</taxon>
        <taxon>Sar</taxon>
        <taxon>Alveolata</taxon>
        <taxon>Ciliophora</taxon>
        <taxon>Postciliodesmatophora</taxon>
        <taxon>Heterotrichea</taxon>
        <taxon>Heterotrichida</taxon>
        <taxon>Blepharismidae</taxon>
        <taxon>Blepharisma</taxon>
    </lineage>
</organism>
<dbReference type="InterPro" id="IPR013083">
    <property type="entry name" value="Znf_RING/FYVE/PHD"/>
</dbReference>
<dbReference type="GO" id="GO:0016567">
    <property type="term" value="P:protein ubiquitination"/>
    <property type="evidence" value="ECO:0007669"/>
    <property type="project" value="InterPro"/>
</dbReference>
<evidence type="ECO:0000256" key="9">
    <source>
        <dbReference type="ARBA" id="ARBA00022833"/>
    </source>
</evidence>
<dbReference type="EC" id="2.3.2.31" evidence="2"/>
<evidence type="ECO:0000256" key="11">
    <source>
        <dbReference type="SAM" id="MobiDB-lite"/>
    </source>
</evidence>
<evidence type="ECO:0000313" key="16">
    <source>
        <dbReference type="Proteomes" id="UP001162131"/>
    </source>
</evidence>
<evidence type="ECO:0000256" key="4">
    <source>
        <dbReference type="ARBA" id="ARBA00022679"/>
    </source>
</evidence>
<dbReference type="SUPFAM" id="SSF57850">
    <property type="entry name" value="RING/U-box"/>
    <property type="match status" value="3"/>
</dbReference>
<dbReference type="InterPro" id="IPR031127">
    <property type="entry name" value="E3_UB_ligase_RBR"/>
</dbReference>
<feature type="compositionally biased region" description="Acidic residues" evidence="11">
    <location>
        <begin position="1"/>
        <end position="17"/>
    </location>
</feature>
<dbReference type="PROSITE" id="PS01358">
    <property type="entry name" value="ZF_RANBP2_1"/>
    <property type="match status" value="1"/>
</dbReference>
<evidence type="ECO:0000259" key="14">
    <source>
        <dbReference type="PROSITE" id="PS51873"/>
    </source>
</evidence>
<comment type="caution">
    <text evidence="15">The sequence shown here is derived from an EMBL/GenBank/DDBJ whole genome shotgun (WGS) entry which is preliminary data.</text>
</comment>
<dbReference type="Pfam" id="PF01485">
    <property type="entry name" value="IBR"/>
    <property type="match status" value="1"/>
</dbReference>
<dbReference type="SMART" id="SM00547">
    <property type="entry name" value="ZnF_RBZ"/>
    <property type="match status" value="1"/>
</dbReference>
<dbReference type="Pfam" id="PF22191">
    <property type="entry name" value="IBR_1"/>
    <property type="match status" value="1"/>
</dbReference>
<dbReference type="PROSITE" id="PS51873">
    <property type="entry name" value="TRIAD"/>
    <property type="match status" value="1"/>
</dbReference>
<evidence type="ECO:0000256" key="2">
    <source>
        <dbReference type="ARBA" id="ARBA00012251"/>
    </source>
</evidence>